<dbReference type="SUPFAM" id="SSF52540">
    <property type="entry name" value="P-loop containing nucleoside triphosphate hydrolases"/>
    <property type="match status" value="1"/>
</dbReference>
<feature type="compositionally biased region" description="Basic and acidic residues" evidence="10">
    <location>
        <begin position="97"/>
        <end position="111"/>
    </location>
</feature>
<dbReference type="CDD" id="cd18795">
    <property type="entry name" value="SF2_C_Ski2"/>
    <property type="match status" value="1"/>
</dbReference>
<dbReference type="PANTHER" id="PTHR12131">
    <property type="entry name" value="ATP-DEPENDENT RNA AND DNA HELICASE"/>
    <property type="match status" value="1"/>
</dbReference>
<evidence type="ECO:0000256" key="6">
    <source>
        <dbReference type="ARBA" id="ARBA00022806"/>
    </source>
</evidence>
<evidence type="ECO:0000256" key="8">
    <source>
        <dbReference type="ARBA" id="ARBA00023242"/>
    </source>
</evidence>
<dbReference type="Pfam" id="PF13234">
    <property type="entry name" value="MTR4_beta-barrel"/>
    <property type="match status" value="1"/>
</dbReference>
<dbReference type="InterPro" id="IPR025696">
    <property type="entry name" value="Beta-barrel_MTR4"/>
</dbReference>
<evidence type="ECO:0000313" key="14">
    <source>
        <dbReference type="Proteomes" id="UP000245771"/>
    </source>
</evidence>
<dbReference type="GO" id="GO:0003724">
    <property type="term" value="F:RNA helicase activity"/>
    <property type="evidence" value="ECO:0007669"/>
    <property type="project" value="InterPro"/>
</dbReference>
<dbReference type="FunCoup" id="A0A316VEE4">
    <property type="interactions" value="844"/>
</dbReference>
<dbReference type="InterPro" id="IPR001650">
    <property type="entry name" value="Helicase_C-like"/>
</dbReference>
<evidence type="ECO:0000256" key="2">
    <source>
        <dbReference type="ARBA" id="ARBA00010140"/>
    </source>
</evidence>
<dbReference type="PROSITE" id="PS51194">
    <property type="entry name" value="HELICASE_CTER"/>
    <property type="match status" value="1"/>
</dbReference>
<keyword evidence="8" id="KW-0539">Nucleus</keyword>
<evidence type="ECO:0000259" key="12">
    <source>
        <dbReference type="PROSITE" id="PS51194"/>
    </source>
</evidence>
<dbReference type="FunFam" id="2.40.30.300:FF:000001">
    <property type="entry name" value="Mtr4 exosome RNA helicase"/>
    <property type="match status" value="1"/>
</dbReference>
<feature type="region of interest" description="Disordered" evidence="10">
    <location>
        <begin position="1"/>
        <end position="116"/>
    </location>
</feature>
<name>A0A316VEE4_9BASI</name>
<evidence type="ECO:0000256" key="5">
    <source>
        <dbReference type="ARBA" id="ARBA00022801"/>
    </source>
</evidence>
<dbReference type="RefSeq" id="XP_025356291.1">
    <property type="nucleotide sequence ID" value="XM_025498884.1"/>
</dbReference>
<dbReference type="GO" id="GO:0000460">
    <property type="term" value="P:maturation of 5.8S rRNA"/>
    <property type="evidence" value="ECO:0007669"/>
    <property type="project" value="TreeGrafter"/>
</dbReference>
<dbReference type="GO" id="GO:0005524">
    <property type="term" value="F:ATP binding"/>
    <property type="evidence" value="ECO:0007669"/>
    <property type="project" value="UniProtKB-KW"/>
</dbReference>
<evidence type="ECO:0000256" key="1">
    <source>
        <dbReference type="ARBA" id="ARBA00004123"/>
    </source>
</evidence>
<dbReference type="EMBL" id="KZ819603">
    <property type="protein sequence ID" value="PWN35989.1"/>
    <property type="molecule type" value="Genomic_DNA"/>
</dbReference>
<dbReference type="FunFam" id="1.10.3380.30:FF:000002">
    <property type="entry name" value="superkiller viralicidic activity 2-like 2"/>
    <property type="match status" value="1"/>
</dbReference>
<dbReference type="InterPro" id="IPR050699">
    <property type="entry name" value="RNA-DNA_Helicase"/>
</dbReference>
<keyword evidence="7" id="KW-0067">ATP-binding</keyword>
<dbReference type="InterPro" id="IPR027417">
    <property type="entry name" value="P-loop_NTPase"/>
</dbReference>
<evidence type="ECO:0000313" key="13">
    <source>
        <dbReference type="EMBL" id="PWN35989.1"/>
    </source>
</evidence>
<dbReference type="Pfam" id="PF00271">
    <property type="entry name" value="Helicase_C"/>
    <property type="match status" value="1"/>
</dbReference>
<dbReference type="Gene3D" id="2.40.30.300">
    <property type="match status" value="1"/>
</dbReference>
<dbReference type="InterPro" id="IPR012961">
    <property type="entry name" value="Ski2/MTR4_C"/>
</dbReference>
<evidence type="ECO:0000256" key="10">
    <source>
        <dbReference type="SAM" id="MobiDB-lite"/>
    </source>
</evidence>
<dbReference type="Proteomes" id="UP000245771">
    <property type="component" value="Unassembled WGS sequence"/>
</dbReference>
<comment type="similarity">
    <text evidence="2">Belongs to the helicase family. SKI2 subfamily.</text>
</comment>
<dbReference type="STRING" id="1280837.A0A316VEE4"/>
<dbReference type="GO" id="GO:0016787">
    <property type="term" value="F:hydrolase activity"/>
    <property type="evidence" value="ECO:0007669"/>
    <property type="project" value="UniProtKB-KW"/>
</dbReference>
<dbReference type="GO" id="GO:0003723">
    <property type="term" value="F:RNA binding"/>
    <property type="evidence" value="ECO:0007669"/>
    <property type="project" value="InterPro"/>
</dbReference>
<organism evidence="13 14">
    <name type="scientific">Meira miltonrushii</name>
    <dbReference type="NCBI Taxonomy" id="1280837"/>
    <lineage>
        <taxon>Eukaryota</taxon>
        <taxon>Fungi</taxon>
        <taxon>Dikarya</taxon>
        <taxon>Basidiomycota</taxon>
        <taxon>Ustilaginomycotina</taxon>
        <taxon>Exobasidiomycetes</taxon>
        <taxon>Exobasidiales</taxon>
        <taxon>Brachybasidiaceae</taxon>
        <taxon>Meira</taxon>
    </lineage>
</organism>
<dbReference type="InterPro" id="IPR016438">
    <property type="entry name" value="SKI2-like"/>
</dbReference>
<keyword evidence="14" id="KW-1185">Reference proteome</keyword>
<dbReference type="GO" id="GO:0006401">
    <property type="term" value="P:RNA catabolic process"/>
    <property type="evidence" value="ECO:0007669"/>
    <property type="project" value="InterPro"/>
</dbReference>
<comment type="subcellular location">
    <subcellularLocation>
        <location evidence="1">Nucleus</location>
    </subcellularLocation>
</comment>
<dbReference type="Pfam" id="PF21408">
    <property type="entry name" value="MTR4-like_stalk"/>
    <property type="match status" value="1"/>
</dbReference>
<gene>
    <name evidence="13" type="ORF">FA14DRAFT_160915</name>
</gene>
<keyword evidence="9" id="KW-0175">Coiled coil</keyword>
<evidence type="ECO:0000256" key="7">
    <source>
        <dbReference type="ARBA" id="ARBA00022840"/>
    </source>
</evidence>
<reference evidence="13 14" key="1">
    <citation type="journal article" date="2018" name="Mol. Biol. Evol.">
        <title>Broad Genomic Sampling Reveals a Smut Pathogenic Ancestry of the Fungal Clade Ustilaginomycotina.</title>
        <authorList>
            <person name="Kijpornyongpan T."/>
            <person name="Mondo S.J."/>
            <person name="Barry K."/>
            <person name="Sandor L."/>
            <person name="Lee J."/>
            <person name="Lipzen A."/>
            <person name="Pangilinan J."/>
            <person name="LaButti K."/>
            <person name="Hainaut M."/>
            <person name="Henrissat B."/>
            <person name="Grigoriev I.V."/>
            <person name="Spatafora J.W."/>
            <person name="Aime M.C."/>
        </authorList>
    </citation>
    <scope>NUCLEOTIDE SEQUENCE [LARGE SCALE GENOMIC DNA]</scope>
    <source>
        <strain evidence="13 14">MCA 3882</strain>
    </source>
</reference>
<keyword evidence="5" id="KW-0378">Hydrolase</keyword>
<feature type="domain" description="Helicase ATP-binding" evidence="11">
    <location>
        <begin position="225"/>
        <end position="381"/>
    </location>
</feature>
<feature type="compositionally biased region" description="Basic residues" evidence="10">
    <location>
        <begin position="443"/>
        <end position="453"/>
    </location>
</feature>
<dbReference type="SMART" id="SM00490">
    <property type="entry name" value="HELICc"/>
    <property type="match status" value="1"/>
</dbReference>
<dbReference type="PIRSF" id="PIRSF005198">
    <property type="entry name" value="Antiviral_helicase_SKI2"/>
    <property type="match status" value="1"/>
</dbReference>
<accession>A0A316VEE4</accession>
<dbReference type="GeneID" id="37020665"/>
<feature type="compositionally biased region" description="Basic and acidic residues" evidence="10">
    <location>
        <begin position="64"/>
        <end position="74"/>
    </location>
</feature>
<dbReference type="SMART" id="SM01142">
    <property type="entry name" value="DSHCT"/>
    <property type="match status" value="1"/>
</dbReference>
<evidence type="ECO:0000256" key="3">
    <source>
        <dbReference type="ARBA" id="ARBA00022552"/>
    </source>
</evidence>
<sequence length="1152" mass="128613">MDPSILFGAHEALKDEIQTNGSSSNVSRSSTPDGTSSRTKAEKRKERKARKKAEALATSTNEDLSDKKRSHDDTDASNGKPNEVADSSSPSPSAKSETPRKRIKADAKGMDAEPPILTDEFTAEATRSIPATGSDAQNATSGQENVDSAIQAEASGSEIGQSKTTVPANGVNGAQVGSMQITHSVRHQVALPPNYPYVPLSSHVPLEKPAKEYPFTLDPFQRAAISSIERGESVLVSAHTSAGKTVVAEYAIAQCLKNGQRVVYTSPIKALSNQKFRELQKEFKDVGLMTGDVTINAEASCLVMTTEILRSMLYRGSEIMREVAWVVFDEIHYMRDSERGVVWEETIILLPRKVRYVFLSATIPNAMQFARWIAQIHVQPCHVVYTDFRPTPLQHYLFPTGGDGIHLVVDEKGTFREDNFQKAMGALSDGRGEDPAAADSGRGKQKGQTKKGGQKGPSDIYKIIKMIMVKNYNPVIVFAFSKKECESLALQMSKLEFNTKEEKEMVSLVFNNAIGALHEEDRSLPQIEHILPLLQRGIGIHHGGLLPILKEIIELLFQEGLIKVLFATETFSIGLNMPAKTVVFTAVRKWDGKEFRNLSSGEFIQMSGRAGRRGLDDRGIVIMMFDEKLEPASAKTMVKGEADRLNSAFHLGYNMVLNLMRVEGISPEFMLERCFFQYQSAASVPELENELREAKDAADAIVVPQEEETNEYFDLHKQLDELNRNFRDITTHPDYSLTFLQPGRLVKIKYEDIDFGWCCVVNYQKKHSAAKGKPAAPQESEHSQYIVECLMHVARGGSVPTMRDVVRGSSTLASSGLHPVDPDQDGEMVVVPVLLSTVQMISGLRLKLPKELRSRDARQQVKHRLRELFNRFPSKGKDAKGIPLLDPVKDMKITDDDFKSLLGKIAILEERLSQTALYGSKDLPALYEAYKSKEDANEKVNSLKKRLDEAHSVMQLDELKCRKRVLRRLGFTTNDDIVEKKGRVACEISTGDELLLTEMIFNGVFNELTPEQCAALLSCFVFNEKSEQQIRLKEDLAGPLRIMQDSARRIAKVSIESRLPVNEEEYVAGFRVELMDAVMQWCKGAKFSEICKLTDIFEGSIIRAFRRLAELIRQMEQAANAIGNTELKEKFEAARSKLEREKSIIFSPSLYL</sequence>
<dbReference type="InParanoid" id="A0A316VEE4"/>
<dbReference type="InterPro" id="IPR011545">
    <property type="entry name" value="DEAD/DEAH_box_helicase_dom"/>
</dbReference>
<dbReference type="InterPro" id="IPR014001">
    <property type="entry name" value="Helicase_ATP-bd"/>
</dbReference>
<dbReference type="CDD" id="cd13154">
    <property type="entry name" value="KOW_Mtr4"/>
    <property type="match status" value="1"/>
</dbReference>
<dbReference type="OrthoDB" id="64767at2759"/>
<keyword evidence="4" id="KW-0547">Nucleotide-binding</keyword>
<dbReference type="Gene3D" id="3.40.50.300">
    <property type="entry name" value="P-loop containing nucleotide triphosphate hydrolases"/>
    <property type="match status" value="2"/>
</dbReference>
<proteinExistence type="inferred from homology"/>
<feature type="domain" description="Helicase C-terminal" evidence="12">
    <location>
        <begin position="459"/>
        <end position="663"/>
    </location>
</feature>
<dbReference type="FunFam" id="3.40.50.300:FF:000083">
    <property type="entry name" value="ATP-dependent RNA helicase DOB1"/>
    <property type="match status" value="1"/>
</dbReference>
<protein>
    <submittedName>
        <fullName evidence="13">Putative MTR4-involved in nucleocytoplasmic transport of mRNA</fullName>
    </submittedName>
</protein>
<dbReference type="Gene3D" id="1.10.3380.30">
    <property type="match status" value="1"/>
</dbReference>
<dbReference type="Pfam" id="PF00270">
    <property type="entry name" value="DEAD"/>
    <property type="match status" value="1"/>
</dbReference>
<dbReference type="PROSITE" id="PS51192">
    <property type="entry name" value="HELICASE_ATP_BIND_1"/>
    <property type="match status" value="1"/>
</dbReference>
<dbReference type="GO" id="GO:0031499">
    <property type="term" value="C:TRAMP complex"/>
    <property type="evidence" value="ECO:0007669"/>
    <property type="project" value="UniProtKB-ARBA"/>
</dbReference>
<keyword evidence="6" id="KW-0347">Helicase</keyword>
<dbReference type="SMART" id="SM00487">
    <property type="entry name" value="DEXDc"/>
    <property type="match status" value="1"/>
</dbReference>
<feature type="region of interest" description="Disordered" evidence="10">
    <location>
        <begin position="425"/>
        <end position="456"/>
    </location>
</feature>
<feature type="coiled-coil region" evidence="9">
    <location>
        <begin position="1101"/>
        <end position="1144"/>
    </location>
</feature>
<evidence type="ECO:0000259" key="11">
    <source>
        <dbReference type="PROSITE" id="PS51192"/>
    </source>
</evidence>
<dbReference type="CDD" id="cd18024">
    <property type="entry name" value="DEXHc_Mtr4-like"/>
    <property type="match status" value="1"/>
</dbReference>
<dbReference type="PANTHER" id="PTHR12131:SF7">
    <property type="entry name" value="EXOSOME RNA HELICASE MTR4"/>
    <property type="match status" value="1"/>
</dbReference>
<evidence type="ECO:0000256" key="4">
    <source>
        <dbReference type="ARBA" id="ARBA00022741"/>
    </source>
</evidence>
<evidence type="ECO:0000256" key="9">
    <source>
        <dbReference type="SAM" id="Coils"/>
    </source>
</evidence>
<keyword evidence="3" id="KW-0698">rRNA processing</keyword>
<dbReference type="Pfam" id="PF08148">
    <property type="entry name" value="DSHCT"/>
    <property type="match status" value="1"/>
</dbReference>
<dbReference type="AlphaFoldDB" id="A0A316VEE4"/>
<dbReference type="InterPro" id="IPR048392">
    <property type="entry name" value="MTR4-like_stalk"/>
</dbReference>
<dbReference type="FunFam" id="3.40.50.300:FF:000141">
    <property type="entry name" value="ATP-dependent RNA helicase DOB1"/>
    <property type="match status" value="1"/>
</dbReference>